<proteinExistence type="predicted"/>
<accession>A0A930L538</accession>
<dbReference type="Proteomes" id="UP000756427">
    <property type="component" value="Unassembled WGS sequence"/>
</dbReference>
<organism evidence="1 2">
    <name type="scientific">Rothia mucilaginosa</name>
    <dbReference type="NCBI Taxonomy" id="43675"/>
    <lineage>
        <taxon>Bacteria</taxon>
        <taxon>Bacillati</taxon>
        <taxon>Actinomycetota</taxon>
        <taxon>Actinomycetes</taxon>
        <taxon>Micrococcales</taxon>
        <taxon>Micrococcaceae</taxon>
        <taxon>Rothia</taxon>
    </lineage>
</organism>
<dbReference type="AlphaFoldDB" id="A0A930L538"/>
<name>A0A930L538_9MICC</name>
<dbReference type="RefSeq" id="WP_303975808.1">
    <property type="nucleotide sequence ID" value="NZ_JABZXR010000020.1"/>
</dbReference>
<reference evidence="1" key="1">
    <citation type="submission" date="2020-04" db="EMBL/GenBank/DDBJ databases">
        <title>Deep metagenomics examines the oral microbiome during advanced dental caries in children, revealing novel taxa and co-occurrences with host molecules.</title>
        <authorList>
            <person name="Baker J.L."/>
            <person name="Morton J.T."/>
            <person name="Dinis M."/>
            <person name="Alvarez R."/>
            <person name="Tran N.C."/>
            <person name="Knight R."/>
            <person name="Edlund A."/>
        </authorList>
    </citation>
    <scope>NUCLEOTIDE SEQUENCE</scope>
    <source>
        <strain evidence="1">JCVI_44_bin.2</strain>
    </source>
</reference>
<evidence type="ECO:0000313" key="2">
    <source>
        <dbReference type="Proteomes" id="UP000756427"/>
    </source>
</evidence>
<gene>
    <name evidence="1" type="ORF">HXO64_05470</name>
</gene>
<dbReference type="EMBL" id="JABZXR010000020">
    <property type="protein sequence ID" value="MBF1663989.1"/>
    <property type="molecule type" value="Genomic_DNA"/>
</dbReference>
<protein>
    <submittedName>
        <fullName evidence="1">Uncharacterized protein</fullName>
    </submittedName>
</protein>
<comment type="caution">
    <text evidence="1">The sequence shown here is derived from an EMBL/GenBank/DDBJ whole genome shotgun (WGS) entry which is preliminary data.</text>
</comment>
<sequence>MLANPARELLRVFESWSQSSSSVARFARPLDTEEEISQALHAALLLRDIQRLVKVAEVERPKHNLSWASKYYARWAQAIFQYPHGWDYSFQLESYELDMLSALAGTFDAFASSTEPGLLDWLSSQREAMASKVREVADYVADDQGLSSSFRAYIHEVMRRVEAAFSDELSGSFSLYNAYMEFTVLVDAVSIRSTDPEAKAFYRSAWDWLQVSENARALAWAVARKAIGL</sequence>
<evidence type="ECO:0000313" key="1">
    <source>
        <dbReference type="EMBL" id="MBF1663989.1"/>
    </source>
</evidence>